<dbReference type="Proteomes" id="UP000245076">
    <property type="component" value="Unassembled WGS sequence"/>
</dbReference>
<keyword evidence="2" id="KW-1185">Reference proteome</keyword>
<dbReference type="AlphaFoldDB" id="A0A2P2D5Y3"/>
<evidence type="ECO:0000313" key="1">
    <source>
        <dbReference type="EMBL" id="GBF40044.1"/>
    </source>
</evidence>
<evidence type="ECO:0000313" key="2">
    <source>
        <dbReference type="Proteomes" id="UP000245076"/>
    </source>
</evidence>
<dbReference type="EMBL" id="BFAY01000011">
    <property type="protein sequence ID" value="GBF40044.1"/>
    <property type="molecule type" value="Genomic_DNA"/>
</dbReference>
<accession>A0A2P2D5Y3</accession>
<protein>
    <submittedName>
        <fullName evidence="1">Uncharacterized protein</fullName>
    </submittedName>
</protein>
<name>A0A2P2D5Y3_9LEPT</name>
<sequence length="39" mass="4420">MNKKGEPIPNINRIENTIIAIVWAIEKRRGTGVKLFGLE</sequence>
<gene>
    <name evidence="1" type="ORF">LPTSP1_30550</name>
</gene>
<reference evidence="1 2" key="1">
    <citation type="submission" date="2018-02" db="EMBL/GenBank/DDBJ databases">
        <title>Novel Leptospira species isolated from soil and water in Japan.</title>
        <authorList>
            <person name="Nakao R."/>
            <person name="Masuzawa T."/>
        </authorList>
    </citation>
    <scope>NUCLEOTIDE SEQUENCE [LARGE SCALE GENOMIC DNA]</scope>
    <source>
        <strain evidence="1 2">E8</strain>
    </source>
</reference>
<organism evidence="1 2">
    <name type="scientific">Leptospira johnsonii</name>
    <dbReference type="NCBI Taxonomy" id="1917820"/>
    <lineage>
        <taxon>Bacteria</taxon>
        <taxon>Pseudomonadati</taxon>
        <taxon>Spirochaetota</taxon>
        <taxon>Spirochaetia</taxon>
        <taxon>Leptospirales</taxon>
        <taxon>Leptospiraceae</taxon>
        <taxon>Leptospira</taxon>
    </lineage>
</organism>
<comment type="caution">
    <text evidence="1">The sequence shown here is derived from an EMBL/GenBank/DDBJ whole genome shotgun (WGS) entry which is preliminary data.</text>
</comment>
<proteinExistence type="predicted"/>